<accession>A0A1V9DY74</accession>
<sequence length="335" mass="38940">MDSLTHIVLGACIGEVFIGKKFGKRALLLGAVAQSLPDIDFVASFWMPTTRDLIAHRGITHSLLFLVLVSPLLAWLADKWRRPHNIAFTTWVWFFATELMTHLALDCFNAYGTGLLEPFSHKRFCVHAMFVADPLFTILPLVVTIALLFMRTDHKRKRWAAISIGWCIFYLIIDVVNKSIVEAAVYRATGKKNITYRRHFTTPTPLNNLLWYVVLEDDKGYHIGYRSVFDRKEDVDFTYFPRNDSLLNPVKDLDELKDLFIFSQGYYTIEREGNSLVFNDLRFGQMTGWYKPRAGFVFHYYLQRPYGNNMVVQRGRFANWDKAVFKSMLHRIKGE</sequence>
<evidence type="ECO:0000313" key="3">
    <source>
        <dbReference type="Proteomes" id="UP000192610"/>
    </source>
</evidence>
<proteinExistence type="predicted"/>
<evidence type="ECO:0008006" key="4">
    <source>
        <dbReference type="Google" id="ProtNLM"/>
    </source>
</evidence>
<keyword evidence="1" id="KW-0812">Transmembrane</keyword>
<dbReference type="InterPro" id="IPR007404">
    <property type="entry name" value="YdjM-like"/>
</dbReference>
<dbReference type="PANTHER" id="PTHR40031:SF1">
    <property type="entry name" value="MEMBRANE-BOUND METAL-DEPENDENT HYDROLASE"/>
    <property type="match status" value="1"/>
</dbReference>
<dbReference type="InterPro" id="IPR053170">
    <property type="entry name" value="Transcription_regulator"/>
</dbReference>
<organism evidence="2 3">
    <name type="scientific">Niastella yeongjuensis</name>
    <dbReference type="NCBI Taxonomy" id="354355"/>
    <lineage>
        <taxon>Bacteria</taxon>
        <taxon>Pseudomonadati</taxon>
        <taxon>Bacteroidota</taxon>
        <taxon>Chitinophagia</taxon>
        <taxon>Chitinophagales</taxon>
        <taxon>Chitinophagaceae</taxon>
        <taxon>Niastella</taxon>
    </lineage>
</organism>
<dbReference type="EMBL" id="LVXG01000082">
    <property type="protein sequence ID" value="OQP38714.1"/>
    <property type="molecule type" value="Genomic_DNA"/>
</dbReference>
<reference evidence="3" key="1">
    <citation type="submission" date="2016-04" db="EMBL/GenBank/DDBJ databases">
        <authorList>
            <person name="Chen L."/>
            <person name="Zhuang W."/>
            <person name="Wang G."/>
        </authorList>
    </citation>
    <scope>NUCLEOTIDE SEQUENCE [LARGE SCALE GENOMIC DNA]</scope>
    <source>
        <strain evidence="3">17621</strain>
    </source>
</reference>
<dbReference type="Proteomes" id="UP000192610">
    <property type="component" value="Unassembled WGS sequence"/>
</dbReference>
<dbReference type="Pfam" id="PF04307">
    <property type="entry name" value="YdjM"/>
    <property type="match status" value="1"/>
</dbReference>
<comment type="caution">
    <text evidence="2">The sequence shown here is derived from an EMBL/GenBank/DDBJ whole genome shotgun (WGS) entry which is preliminary data.</text>
</comment>
<dbReference type="AlphaFoldDB" id="A0A1V9DY74"/>
<dbReference type="OrthoDB" id="9781927at2"/>
<feature type="transmembrane region" description="Helical" evidence="1">
    <location>
        <begin position="59"/>
        <end position="76"/>
    </location>
</feature>
<protein>
    <recommendedName>
        <fullName evidence="4">Metal-dependent hydrolase</fullName>
    </recommendedName>
</protein>
<dbReference type="RefSeq" id="WP_081204720.1">
    <property type="nucleotide sequence ID" value="NZ_FOCZ01000004.1"/>
</dbReference>
<keyword evidence="3" id="KW-1185">Reference proteome</keyword>
<keyword evidence="1" id="KW-1133">Transmembrane helix</keyword>
<evidence type="ECO:0000313" key="2">
    <source>
        <dbReference type="EMBL" id="OQP38714.1"/>
    </source>
</evidence>
<feature type="transmembrane region" description="Helical" evidence="1">
    <location>
        <begin position="88"/>
        <end position="111"/>
    </location>
</feature>
<feature type="transmembrane region" description="Helical" evidence="1">
    <location>
        <begin position="131"/>
        <end position="150"/>
    </location>
</feature>
<dbReference type="STRING" id="354355.SAMN05660816_02699"/>
<gene>
    <name evidence="2" type="ORF">A4H97_18520</name>
</gene>
<feature type="transmembrane region" description="Helical" evidence="1">
    <location>
        <begin position="159"/>
        <end position="176"/>
    </location>
</feature>
<dbReference type="PANTHER" id="PTHR40031">
    <property type="entry name" value="HYPOTHETICAL MEMBRANE SPANNING PROTEIN"/>
    <property type="match status" value="1"/>
</dbReference>
<evidence type="ECO:0000256" key="1">
    <source>
        <dbReference type="SAM" id="Phobius"/>
    </source>
</evidence>
<keyword evidence="1" id="KW-0472">Membrane</keyword>
<name>A0A1V9DY74_9BACT</name>